<protein>
    <submittedName>
        <fullName evidence="1">ATP-NAD kinase family protein</fullName>
    </submittedName>
</protein>
<accession>A0ABD5TFC1</accession>
<dbReference type="PANTHER" id="PTHR40697">
    <property type="entry name" value="ACETOIN CATABOLISM PROTEIN X"/>
    <property type="match status" value="1"/>
</dbReference>
<dbReference type="GeneID" id="81209209"/>
<dbReference type="InterPro" id="IPR002504">
    <property type="entry name" value="NADK"/>
</dbReference>
<comment type="caution">
    <text evidence="1">The sequence shown here is derived from an EMBL/GenBank/DDBJ whole genome shotgun (WGS) entry which is preliminary data.</text>
</comment>
<keyword evidence="2" id="KW-1185">Reference proteome</keyword>
<organism evidence="1 2">
    <name type="scientific">Halobaculum halobium</name>
    <dbReference type="NCBI Taxonomy" id="3032281"/>
    <lineage>
        <taxon>Archaea</taxon>
        <taxon>Methanobacteriati</taxon>
        <taxon>Methanobacteriota</taxon>
        <taxon>Stenosarchaea group</taxon>
        <taxon>Halobacteria</taxon>
        <taxon>Halobacteriales</taxon>
        <taxon>Haloferacaceae</taxon>
        <taxon>Halobaculum</taxon>
    </lineage>
</organism>
<dbReference type="Proteomes" id="UP001596443">
    <property type="component" value="Unassembled WGS sequence"/>
</dbReference>
<name>A0ABD5TFC1_9EURY</name>
<dbReference type="Gene3D" id="3.40.50.10330">
    <property type="entry name" value="Probable inorganic polyphosphate/atp-NAD kinase, domain 1"/>
    <property type="match status" value="1"/>
</dbReference>
<keyword evidence="1" id="KW-0808">Transferase</keyword>
<dbReference type="PIRSF" id="PIRSF016907">
    <property type="entry name" value="Kin_ATP-NAD"/>
    <property type="match status" value="1"/>
</dbReference>
<dbReference type="InterPro" id="IPR011386">
    <property type="entry name" value="Put_ATP-NAD_kin"/>
</dbReference>
<proteinExistence type="predicted"/>
<dbReference type="InterPro" id="IPR039065">
    <property type="entry name" value="AcoX-like"/>
</dbReference>
<dbReference type="GO" id="GO:0016301">
    <property type="term" value="F:kinase activity"/>
    <property type="evidence" value="ECO:0007669"/>
    <property type="project" value="UniProtKB-KW"/>
</dbReference>
<dbReference type="InterPro" id="IPR017438">
    <property type="entry name" value="ATP-NAD_kinase_N"/>
</dbReference>
<dbReference type="Pfam" id="PF01513">
    <property type="entry name" value="NAD_kinase"/>
    <property type="match status" value="1"/>
</dbReference>
<reference evidence="1 2" key="1">
    <citation type="journal article" date="2019" name="Int. J. Syst. Evol. Microbiol.">
        <title>The Global Catalogue of Microorganisms (GCM) 10K type strain sequencing project: providing services to taxonomists for standard genome sequencing and annotation.</title>
        <authorList>
            <consortium name="The Broad Institute Genomics Platform"/>
            <consortium name="The Broad Institute Genome Sequencing Center for Infectious Disease"/>
            <person name="Wu L."/>
            <person name="Ma J."/>
        </authorList>
    </citation>
    <scope>NUCLEOTIDE SEQUENCE [LARGE SCALE GENOMIC DNA]</scope>
    <source>
        <strain evidence="1 2">SYNS20</strain>
    </source>
</reference>
<evidence type="ECO:0000313" key="2">
    <source>
        <dbReference type="Proteomes" id="UP001596443"/>
    </source>
</evidence>
<dbReference type="InterPro" id="IPR016064">
    <property type="entry name" value="NAD/diacylglycerol_kinase_sf"/>
</dbReference>
<dbReference type="Pfam" id="PF20143">
    <property type="entry name" value="NAD_kinase_C"/>
    <property type="match status" value="1"/>
</dbReference>
<evidence type="ECO:0000313" key="1">
    <source>
        <dbReference type="EMBL" id="MFC6786140.1"/>
    </source>
</evidence>
<sequence>MRIGFLLNPVAGMGGRVGLKGTDGKVAEARARGAEPRAPDRAGRAVNALAERAPDAELFAWDDPMGAAEARAAGFDPTVLGSPADADGAETTAADTRRAVEAFLEADVALVLFVGGDGTAADVAETLEGTDTPMLGVPAGVKVYSSVFAVSPEDAAYVAATFDRTERREVMDIDEDEYREGEVHPELRAVAHVPVAEALQSGKQTSAGTVESLAEGVADDVRARPETTWVLGPGSTVGEVKEELGFEGSPIGVDVYRGGDVLALDAAETEVLGALGDDNVIVVTPIGGQGFVFGRGNPQLSPAVIRECDLEIVASRDKLDDLRVLRVDTDDPELDEALRGWVKVRVGRFERRMMKIV</sequence>
<dbReference type="RefSeq" id="WP_284062952.1">
    <property type="nucleotide sequence ID" value="NZ_CP126158.1"/>
</dbReference>
<dbReference type="EMBL" id="JBHSWX010000012">
    <property type="protein sequence ID" value="MFC6786140.1"/>
    <property type="molecule type" value="Genomic_DNA"/>
</dbReference>
<gene>
    <name evidence="1" type="ORF">ACFQFD_09140</name>
</gene>
<dbReference type="AlphaFoldDB" id="A0ABD5TFC1"/>
<keyword evidence="1" id="KW-0418">Kinase</keyword>
<dbReference type="SUPFAM" id="SSF111331">
    <property type="entry name" value="NAD kinase/diacylglycerol kinase-like"/>
    <property type="match status" value="1"/>
</dbReference>
<dbReference type="PANTHER" id="PTHR40697:SF2">
    <property type="entry name" value="ATP-NAD KINASE-RELATED"/>
    <property type="match status" value="1"/>
</dbReference>